<evidence type="ECO:0000313" key="2">
    <source>
        <dbReference type="Proteomes" id="UP001060215"/>
    </source>
</evidence>
<proteinExistence type="predicted"/>
<evidence type="ECO:0000313" key="1">
    <source>
        <dbReference type="EMBL" id="KAI8013396.1"/>
    </source>
</evidence>
<comment type="caution">
    <text evidence="1">The sequence shown here is derived from an EMBL/GenBank/DDBJ whole genome shotgun (WGS) entry which is preliminary data.</text>
</comment>
<keyword evidence="2" id="KW-1185">Reference proteome</keyword>
<gene>
    <name evidence="1" type="ORF">LOK49_LG05G03171</name>
</gene>
<protein>
    <submittedName>
        <fullName evidence="1">Uncharacterized protein</fullName>
    </submittedName>
</protein>
<name>A0ACC0HJU6_9ERIC</name>
<dbReference type="Proteomes" id="UP001060215">
    <property type="component" value="Chromosome 4"/>
</dbReference>
<accession>A0ACC0HJU6</accession>
<dbReference type="EMBL" id="CM045761">
    <property type="protein sequence ID" value="KAI8013396.1"/>
    <property type="molecule type" value="Genomic_DNA"/>
</dbReference>
<reference evidence="1 2" key="1">
    <citation type="journal article" date="2022" name="Plant J.">
        <title>Chromosome-level genome of Camellia lanceoleosa provides a valuable resource for understanding genome evolution and self-incompatibility.</title>
        <authorList>
            <person name="Gong W."/>
            <person name="Xiao S."/>
            <person name="Wang L."/>
            <person name="Liao Z."/>
            <person name="Chang Y."/>
            <person name="Mo W."/>
            <person name="Hu G."/>
            <person name="Li W."/>
            <person name="Zhao G."/>
            <person name="Zhu H."/>
            <person name="Hu X."/>
            <person name="Ji K."/>
            <person name="Xiang X."/>
            <person name="Song Q."/>
            <person name="Yuan D."/>
            <person name="Jin S."/>
            <person name="Zhang L."/>
        </authorList>
    </citation>
    <scope>NUCLEOTIDE SEQUENCE [LARGE SCALE GENOMIC DNA]</scope>
    <source>
        <strain evidence="1">SQ_2022a</strain>
    </source>
</reference>
<organism evidence="1 2">
    <name type="scientific">Camellia lanceoleosa</name>
    <dbReference type="NCBI Taxonomy" id="1840588"/>
    <lineage>
        <taxon>Eukaryota</taxon>
        <taxon>Viridiplantae</taxon>
        <taxon>Streptophyta</taxon>
        <taxon>Embryophyta</taxon>
        <taxon>Tracheophyta</taxon>
        <taxon>Spermatophyta</taxon>
        <taxon>Magnoliopsida</taxon>
        <taxon>eudicotyledons</taxon>
        <taxon>Gunneridae</taxon>
        <taxon>Pentapetalae</taxon>
        <taxon>asterids</taxon>
        <taxon>Ericales</taxon>
        <taxon>Theaceae</taxon>
        <taxon>Camellia</taxon>
    </lineage>
</organism>
<sequence>MRQAFVLDEDVNLQEIGKLFEQYCCVSGNINSSFMYLIVCTACRTDCYSGSTIASLVTRAYSYVVVQARERGLVKLVQKDVKVTMNHFLYAIEYIKSRLQESSLEPCR</sequence>